<dbReference type="PANTHER" id="PTHR11078">
    <property type="entry name" value="N UTILIZATION SUBSTANCE PROTEIN B-RELATED"/>
    <property type="match status" value="1"/>
</dbReference>
<feature type="domain" description="NusB/RsmB/TIM44" evidence="6">
    <location>
        <begin position="204"/>
        <end position="297"/>
    </location>
</feature>
<dbReference type="NCBIfam" id="TIGR01951">
    <property type="entry name" value="nusB"/>
    <property type="match status" value="1"/>
</dbReference>
<evidence type="ECO:0000256" key="2">
    <source>
        <dbReference type="ARBA" id="ARBA00022814"/>
    </source>
</evidence>
<keyword evidence="4" id="KW-0805">Transcription regulation</keyword>
<keyword evidence="3" id="KW-0694">RNA-binding</keyword>
<evidence type="ECO:0000313" key="8">
    <source>
        <dbReference type="Proteomes" id="UP001597357"/>
    </source>
</evidence>
<comment type="caution">
    <text evidence="7">The sequence shown here is derived from an EMBL/GenBank/DDBJ whole genome shotgun (WGS) entry which is preliminary data.</text>
</comment>
<dbReference type="RefSeq" id="WP_379045952.1">
    <property type="nucleotide sequence ID" value="NZ_JBHULZ010000026.1"/>
</dbReference>
<dbReference type="InterPro" id="IPR035926">
    <property type="entry name" value="NusB-like_sf"/>
</dbReference>
<dbReference type="PANTHER" id="PTHR11078:SF3">
    <property type="entry name" value="ANTITERMINATION NUSB DOMAIN-CONTAINING PROTEIN"/>
    <property type="match status" value="1"/>
</dbReference>
<evidence type="ECO:0000313" key="7">
    <source>
        <dbReference type="EMBL" id="MFD2697670.1"/>
    </source>
</evidence>
<evidence type="ECO:0000256" key="3">
    <source>
        <dbReference type="ARBA" id="ARBA00022884"/>
    </source>
</evidence>
<dbReference type="Gene3D" id="1.10.940.10">
    <property type="entry name" value="NusB-like"/>
    <property type="match status" value="1"/>
</dbReference>
<keyword evidence="5" id="KW-0804">Transcription</keyword>
<comment type="similarity">
    <text evidence="1">Belongs to the NusB family.</text>
</comment>
<keyword evidence="8" id="KW-1185">Reference proteome</keyword>
<organism evidence="7 8">
    <name type="scientific">Mesonia sediminis</name>
    <dbReference type="NCBI Taxonomy" id="1703946"/>
    <lineage>
        <taxon>Bacteria</taxon>
        <taxon>Pseudomonadati</taxon>
        <taxon>Bacteroidota</taxon>
        <taxon>Flavobacteriia</taxon>
        <taxon>Flavobacteriales</taxon>
        <taxon>Flavobacteriaceae</taxon>
        <taxon>Mesonia</taxon>
    </lineage>
</organism>
<accession>A0ABW5SGF9</accession>
<sequence>MLTRRHIRVKVMQSFYAFTQSKNQNLGAEKKFIYKSMEDMYDLFLLNLDLLLQVRNKAQDFIEKSQKKFLPTAKDINPSLNFVDNKFLKQLEQSGQLEELIEDHKLNNWHQDDEYVAILWDLIKEDERFIAYLDQEATTYKEDKKIVTYLFKEIIAPNDKLYEYLEDKKLTWLDDLPLVNTAVLKLISKTKETQEQVRIPALFKNEEDEEFAIDLLEKCLLNQEYYSNLIQDKTPNWDKDRIADIDSILLKMALCEFLKFPSIPVKVSINEYLEIAKEYSTPKSSIFINGILDKLSKELKEKGELNKVGRGLM</sequence>
<reference evidence="8" key="1">
    <citation type="journal article" date="2019" name="Int. J. Syst. Evol. Microbiol.">
        <title>The Global Catalogue of Microorganisms (GCM) 10K type strain sequencing project: providing services to taxonomists for standard genome sequencing and annotation.</title>
        <authorList>
            <consortium name="The Broad Institute Genomics Platform"/>
            <consortium name="The Broad Institute Genome Sequencing Center for Infectious Disease"/>
            <person name="Wu L."/>
            <person name="Ma J."/>
        </authorList>
    </citation>
    <scope>NUCLEOTIDE SEQUENCE [LARGE SCALE GENOMIC DNA]</scope>
    <source>
        <strain evidence="8">KCTC 42255</strain>
    </source>
</reference>
<evidence type="ECO:0000259" key="6">
    <source>
        <dbReference type="Pfam" id="PF01029"/>
    </source>
</evidence>
<dbReference type="Pfam" id="PF01029">
    <property type="entry name" value="NusB"/>
    <property type="match status" value="1"/>
</dbReference>
<dbReference type="InterPro" id="IPR006027">
    <property type="entry name" value="NusB_RsmB_TIM44"/>
</dbReference>
<dbReference type="InterPro" id="IPR011605">
    <property type="entry name" value="NusB_fam"/>
</dbReference>
<evidence type="ECO:0000256" key="1">
    <source>
        <dbReference type="ARBA" id="ARBA00005952"/>
    </source>
</evidence>
<evidence type="ECO:0000256" key="5">
    <source>
        <dbReference type="ARBA" id="ARBA00023163"/>
    </source>
</evidence>
<dbReference type="EMBL" id="JBHULZ010000026">
    <property type="protein sequence ID" value="MFD2697670.1"/>
    <property type="molecule type" value="Genomic_DNA"/>
</dbReference>
<keyword evidence="2" id="KW-0889">Transcription antitermination</keyword>
<name>A0ABW5SGF9_9FLAO</name>
<gene>
    <name evidence="7" type="primary">nusB</name>
    <name evidence="7" type="ORF">ACFSQ0_06665</name>
</gene>
<protein>
    <submittedName>
        <fullName evidence="7">Transcription antitermination factor NusB</fullName>
    </submittedName>
</protein>
<dbReference type="SUPFAM" id="SSF48013">
    <property type="entry name" value="NusB-like"/>
    <property type="match status" value="1"/>
</dbReference>
<dbReference type="Proteomes" id="UP001597357">
    <property type="component" value="Unassembled WGS sequence"/>
</dbReference>
<proteinExistence type="inferred from homology"/>
<evidence type="ECO:0000256" key="4">
    <source>
        <dbReference type="ARBA" id="ARBA00023015"/>
    </source>
</evidence>